<feature type="domain" description="Integrase catalytic" evidence="2">
    <location>
        <begin position="167"/>
        <end position="327"/>
    </location>
</feature>
<dbReference type="PROSITE" id="PS50013">
    <property type="entry name" value="CHROMO_2"/>
    <property type="match status" value="1"/>
</dbReference>
<dbReference type="InterPro" id="IPR041588">
    <property type="entry name" value="Integrase_H2C2"/>
</dbReference>
<feature type="domain" description="Chromo" evidence="1">
    <location>
        <begin position="493"/>
        <end position="549"/>
    </location>
</feature>
<dbReference type="PROSITE" id="PS50994">
    <property type="entry name" value="INTEGRASE"/>
    <property type="match status" value="1"/>
</dbReference>
<sequence length="549" mass="64217">MTTRPRRKVPNQEVLQEDAVRQLRVDRIRQGQDEEKWIANLKHYLRGQVAGLDREEARACSNLADDFEMDEQDLLYYCPPSRKPDKERDGLLRLVIPETLHQDLLHHYHVSLEGGHQGISRTYQRIKDRFYWRGLFRSVQRFIGECTDCEMVKGRPTLRGGSPGNVQATYPFQILAMDHIPSLAKLYKGHTELLIWVDLFTGYVVAKASASRTAQTIAESYEECVFRRFGASEMIRHDREPGFMSDFFKAFNRILGQRQRATMAYRPQANGTAERMVQTMTRALEMYVADENQRDWVEYAERLTFAVNTAHDRIRGGTPFFLVHGWDPRTTLEAAMPLGSTRRRDRDPRRWSYRIQKYYQQARAEVNERLKTAIADRAERHNEGVEPHTIAVGSRAWLYLDRVKEEYARKLAHMWHGPFRVKKMGSNFAARLETAGTDYRLFPVVHVSKLKPVRMFPDRPTVTLTAGNEDRLDFDEALLPEDSWDQELEEGEYEVERIGDMRTGRRTRYGRTLREFQVCWRGYDDPTWVDEADLNCGALLHEFLQDRAK</sequence>
<accession>A0A6G0QZL8</accession>
<dbReference type="GO" id="GO:0015074">
    <property type="term" value="P:DNA integration"/>
    <property type="evidence" value="ECO:0007669"/>
    <property type="project" value="InterPro"/>
</dbReference>
<comment type="caution">
    <text evidence="3">The sequence shown here is derived from an EMBL/GenBank/DDBJ whole genome shotgun (WGS) entry which is preliminary data.</text>
</comment>
<dbReference type="Gene3D" id="3.30.420.10">
    <property type="entry name" value="Ribonuclease H-like superfamily/Ribonuclease H"/>
    <property type="match status" value="1"/>
</dbReference>
<dbReference type="Gene3D" id="2.40.50.40">
    <property type="match status" value="1"/>
</dbReference>
<organism evidence="3 4">
    <name type="scientific">Phytophthora fragariae</name>
    <dbReference type="NCBI Taxonomy" id="53985"/>
    <lineage>
        <taxon>Eukaryota</taxon>
        <taxon>Sar</taxon>
        <taxon>Stramenopiles</taxon>
        <taxon>Oomycota</taxon>
        <taxon>Peronosporomycetes</taxon>
        <taxon>Peronosporales</taxon>
        <taxon>Peronosporaceae</taxon>
        <taxon>Phytophthora</taxon>
    </lineage>
</organism>
<dbReference type="AlphaFoldDB" id="A0A6G0QZL8"/>
<dbReference type="SUPFAM" id="SSF53098">
    <property type="entry name" value="Ribonuclease H-like"/>
    <property type="match status" value="1"/>
</dbReference>
<dbReference type="InterPro" id="IPR016197">
    <property type="entry name" value="Chromo-like_dom_sf"/>
</dbReference>
<dbReference type="Pfam" id="PF17921">
    <property type="entry name" value="Integrase_H2C2"/>
    <property type="match status" value="1"/>
</dbReference>
<dbReference type="InterPro" id="IPR050951">
    <property type="entry name" value="Retrovirus_Pol_polyprotein"/>
</dbReference>
<dbReference type="Proteomes" id="UP000486351">
    <property type="component" value="Unassembled WGS sequence"/>
</dbReference>
<dbReference type="Gene3D" id="1.10.340.70">
    <property type="match status" value="1"/>
</dbReference>
<evidence type="ECO:0000313" key="3">
    <source>
        <dbReference type="EMBL" id="KAE9310355.1"/>
    </source>
</evidence>
<evidence type="ECO:0000259" key="1">
    <source>
        <dbReference type="PROSITE" id="PS50013"/>
    </source>
</evidence>
<protein>
    <recommendedName>
        <fullName evidence="5">Integrase catalytic domain-containing protein</fullName>
    </recommendedName>
</protein>
<reference evidence="3 4" key="1">
    <citation type="submission" date="2018-09" db="EMBL/GenBank/DDBJ databases">
        <title>Genomic investigation of the strawberry pathogen Phytophthora fragariae indicates pathogenicity is determined by transcriptional variation in three key races.</title>
        <authorList>
            <person name="Adams T.M."/>
            <person name="Armitage A.D."/>
            <person name="Sobczyk M.K."/>
            <person name="Bates H.J."/>
            <person name="Dunwell J.M."/>
            <person name="Nellist C.F."/>
            <person name="Harrison R.J."/>
        </authorList>
    </citation>
    <scope>NUCLEOTIDE SEQUENCE [LARGE SCALE GENOMIC DNA]</scope>
    <source>
        <strain evidence="3 4">NOV-77</strain>
    </source>
</reference>
<dbReference type="PANTHER" id="PTHR37984:SF5">
    <property type="entry name" value="PROTEIN NYNRIN-LIKE"/>
    <property type="match status" value="1"/>
</dbReference>
<dbReference type="FunFam" id="1.10.340.70:FF:000001">
    <property type="entry name" value="Retrovirus-related Pol polyprotein from transposon gypsy-like Protein"/>
    <property type="match status" value="1"/>
</dbReference>
<dbReference type="InterPro" id="IPR036397">
    <property type="entry name" value="RNaseH_sf"/>
</dbReference>
<evidence type="ECO:0000313" key="4">
    <source>
        <dbReference type="Proteomes" id="UP000486351"/>
    </source>
</evidence>
<evidence type="ECO:0000259" key="2">
    <source>
        <dbReference type="PROSITE" id="PS50994"/>
    </source>
</evidence>
<dbReference type="SMART" id="SM00298">
    <property type="entry name" value="CHROMO"/>
    <property type="match status" value="1"/>
</dbReference>
<proteinExistence type="predicted"/>
<dbReference type="EMBL" id="QXFY01001749">
    <property type="protein sequence ID" value="KAE9310355.1"/>
    <property type="molecule type" value="Genomic_DNA"/>
</dbReference>
<name>A0A6G0QZL8_9STRA</name>
<dbReference type="SUPFAM" id="SSF54160">
    <property type="entry name" value="Chromo domain-like"/>
    <property type="match status" value="1"/>
</dbReference>
<dbReference type="InterPro" id="IPR012337">
    <property type="entry name" value="RNaseH-like_sf"/>
</dbReference>
<dbReference type="PANTHER" id="PTHR37984">
    <property type="entry name" value="PROTEIN CBG26694"/>
    <property type="match status" value="1"/>
</dbReference>
<dbReference type="GO" id="GO:0003676">
    <property type="term" value="F:nucleic acid binding"/>
    <property type="evidence" value="ECO:0007669"/>
    <property type="project" value="InterPro"/>
</dbReference>
<gene>
    <name evidence="3" type="ORF">PF008_g20482</name>
</gene>
<dbReference type="InterPro" id="IPR000953">
    <property type="entry name" value="Chromo/chromo_shadow_dom"/>
</dbReference>
<evidence type="ECO:0008006" key="5">
    <source>
        <dbReference type="Google" id="ProtNLM"/>
    </source>
</evidence>
<dbReference type="InterPro" id="IPR001584">
    <property type="entry name" value="Integrase_cat-core"/>
</dbReference>